<evidence type="ECO:0000256" key="1">
    <source>
        <dbReference type="SAM" id="MobiDB-lite"/>
    </source>
</evidence>
<comment type="caution">
    <text evidence="3">The sequence shown here is derived from an EMBL/GenBank/DDBJ whole genome shotgun (WGS) entry which is preliminary data.</text>
</comment>
<reference evidence="3 4" key="1">
    <citation type="journal article" date="2019" name="Int. J. Syst. Evol. Microbiol.">
        <title>The Global Catalogue of Microorganisms (GCM) 10K type strain sequencing project: providing services to taxonomists for standard genome sequencing and annotation.</title>
        <authorList>
            <consortium name="The Broad Institute Genomics Platform"/>
            <consortium name="The Broad Institute Genome Sequencing Center for Infectious Disease"/>
            <person name="Wu L."/>
            <person name="Ma J."/>
        </authorList>
    </citation>
    <scope>NUCLEOTIDE SEQUENCE [LARGE SCALE GENOMIC DNA]</scope>
    <source>
        <strain evidence="3 4">JCM 6835</strain>
    </source>
</reference>
<dbReference type="EMBL" id="BAAATE010000062">
    <property type="protein sequence ID" value="GAA2700790.1"/>
    <property type="molecule type" value="Genomic_DNA"/>
</dbReference>
<keyword evidence="4" id="KW-1185">Reference proteome</keyword>
<dbReference type="RefSeq" id="WP_346157721.1">
    <property type="nucleotide sequence ID" value="NZ_BAAATE010000062.1"/>
</dbReference>
<protein>
    <recommendedName>
        <fullName evidence="2">N-acetyltransferase domain-containing protein</fullName>
    </recommendedName>
</protein>
<evidence type="ECO:0000313" key="4">
    <source>
        <dbReference type="Proteomes" id="UP001501666"/>
    </source>
</evidence>
<evidence type="ECO:0000313" key="3">
    <source>
        <dbReference type="EMBL" id="GAA2700790.1"/>
    </source>
</evidence>
<name>A0ABN3TCZ8_9ACTN</name>
<dbReference type="Pfam" id="PF13302">
    <property type="entry name" value="Acetyltransf_3"/>
    <property type="match status" value="1"/>
</dbReference>
<dbReference type="Proteomes" id="UP001501666">
    <property type="component" value="Unassembled WGS sequence"/>
</dbReference>
<evidence type="ECO:0000259" key="2">
    <source>
        <dbReference type="PROSITE" id="PS51186"/>
    </source>
</evidence>
<dbReference type="PROSITE" id="PS51186">
    <property type="entry name" value="GNAT"/>
    <property type="match status" value="1"/>
</dbReference>
<feature type="compositionally biased region" description="Basic and acidic residues" evidence="1">
    <location>
        <begin position="1"/>
        <end position="10"/>
    </location>
</feature>
<organism evidence="3 4">
    <name type="scientific">Nonomuraea recticatena</name>
    <dbReference type="NCBI Taxonomy" id="46178"/>
    <lineage>
        <taxon>Bacteria</taxon>
        <taxon>Bacillati</taxon>
        <taxon>Actinomycetota</taxon>
        <taxon>Actinomycetes</taxon>
        <taxon>Streptosporangiales</taxon>
        <taxon>Streptosporangiaceae</taxon>
        <taxon>Nonomuraea</taxon>
    </lineage>
</organism>
<sequence length="186" mass="20639">MRLTQDEHTSRPQHQHSPGARSGAADARTLTTARLTLPPWHARFADDLLRLSRDERVMRHIGSGPWPAEYAGERHRQALRQWREEGFGMRAILRGERFVGLVSLASCTLPGAAEPAWEIGWWINPAAWGQGIATKAATAVREEAAQLAFGEDRTGFWLRQRGLHSVASYVEVLDALSERADAAAPV</sequence>
<dbReference type="InterPro" id="IPR051531">
    <property type="entry name" value="N-acetyltransferase"/>
</dbReference>
<dbReference type="SUPFAM" id="SSF55729">
    <property type="entry name" value="Acyl-CoA N-acyltransferases (Nat)"/>
    <property type="match status" value="1"/>
</dbReference>
<dbReference type="Gene3D" id="3.40.630.30">
    <property type="match status" value="1"/>
</dbReference>
<dbReference type="InterPro" id="IPR016181">
    <property type="entry name" value="Acyl_CoA_acyltransferase"/>
</dbReference>
<dbReference type="InterPro" id="IPR000182">
    <property type="entry name" value="GNAT_dom"/>
</dbReference>
<gene>
    <name evidence="3" type="ORF">GCM10010412_098140</name>
</gene>
<feature type="region of interest" description="Disordered" evidence="1">
    <location>
        <begin position="1"/>
        <end position="26"/>
    </location>
</feature>
<feature type="domain" description="N-acetyltransferase" evidence="2">
    <location>
        <begin position="35"/>
        <end position="183"/>
    </location>
</feature>
<dbReference type="PANTHER" id="PTHR43792:SF1">
    <property type="entry name" value="N-ACETYLTRANSFERASE DOMAIN-CONTAINING PROTEIN"/>
    <property type="match status" value="1"/>
</dbReference>
<accession>A0ABN3TCZ8</accession>
<proteinExistence type="predicted"/>
<dbReference type="PANTHER" id="PTHR43792">
    <property type="entry name" value="GNAT FAMILY, PUTATIVE (AFU_ORTHOLOGUE AFUA_3G00765)-RELATED-RELATED"/>
    <property type="match status" value="1"/>
</dbReference>